<dbReference type="InterPro" id="IPR022894">
    <property type="entry name" value="Oligoribonuclease"/>
</dbReference>
<dbReference type="EMBL" id="CACVKT020000673">
    <property type="protein sequence ID" value="CAC5361685.1"/>
    <property type="molecule type" value="Genomic_DNA"/>
</dbReference>
<dbReference type="PANTHER" id="PTHR11046">
    <property type="entry name" value="OLIGORIBONUCLEASE, MITOCHONDRIAL"/>
    <property type="match status" value="1"/>
</dbReference>
<proteinExistence type="predicted"/>
<dbReference type="AlphaFoldDB" id="A0A6J8A5R7"/>
<protein>
    <submittedName>
        <fullName evidence="2">Uncharacterized protein</fullName>
    </submittedName>
</protein>
<dbReference type="Gene3D" id="2.80.10.70">
    <property type="entry name" value="Spindlin/Ssty"/>
    <property type="match status" value="1"/>
</dbReference>
<organism evidence="2 3">
    <name type="scientific">Mytilus coruscus</name>
    <name type="common">Sea mussel</name>
    <dbReference type="NCBI Taxonomy" id="42192"/>
    <lineage>
        <taxon>Eukaryota</taxon>
        <taxon>Metazoa</taxon>
        <taxon>Spiralia</taxon>
        <taxon>Lophotrochozoa</taxon>
        <taxon>Mollusca</taxon>
        <taxon>Bivalvia</taxon>
        <taxon>Autobranchia</taxon>
        <taxon>Pteriomorphia</taxon>
        <taxon>Mytilida</taxon>
        <taxon>Mytiloidea</taxon>
        <taxon>Mytilidae</taxon>
        <taxon>Mytilinae</taxon>
        <taxon>Mytilus</taxon>
    </lineage>
</organism>
<dbReference type="OrthoDB" id="9944558at2759"/>
<keyword evidence="1" id="KW-0540">Nuclease</keyword>
<dbReference type="GO" id="GO:0000175">
    <property type="term" value="F:3'-5'-RNA exonuclease activity"/>
    <property type="evidence" value="ECO:0007669"/>
    <property type="project" value="InterPro"/>
</dbReference>
<dbReference type="InterPro" id="IPR042567">
    <property type="entry name" value="SPIN/Ssty_sf"/>
</dbReference>
<sequence>MPDDQIDTLAVQVAQTLFASFYKLLKVAMKDQLPGGLFYVASPELTAETLSVIPHNKLPERAFGMLDFMVRFRPNASILINESFITFSFNKTHEWLDSLPKEERDKLLTDARKQGTLLRGKFKLRCSEIKKKRLESLKKKQEAVRKKKENSFKKKEIQTSEVIFYGLWQSSSVADDILRSITKTSEKRKALIAQLRFQQNVLKQYVKGKKIFNASVKGKALSREALTENVKKLIEEAASKDVSENIQQRSSRMPILVGKKVRHTFNEGTFTAKVISTVPGFPDYYNLIYDNELDSEGKVTDTTAIYTYRLLEDYRAKKLDNTGGGRSKTMFEVLFKIRSACSCTGSTIF</sequence>
<accession>A0A6J8A5R7</accession>
<keyword evidence="3" id="KW-1185">Reference proteome</keyword>
<name>A0A6J8A5R7_MYTCO</name>
<reference evidence="2 3" key="1">
    <citation type="submission" date="2020-06" db="EMBL/GenBank/DDBJ databases">
        <authorList>
            <person name="Li R."/>
            <person name="Bekaert M."/>
        </authorList>
    </citation>
    <scope>NUCLEOTIDE SEQUENCE [LARGE SCALE GENOMIC DNA]</scope>
    <source>
        <strain evidence="3">wild</strain>
    </source>
</reference>
<dbReference type="PANTHER" id="PTHR11046:SF29">
    <property type="match status" value="1"/>
</dbReference>
<dbReference type="Proteomes" id="UP000507470">
    <property type="component" value="Unassembled WGS sequence"/>
</dbReference>
<evidence type="ECO:0000256" key="1">
    <source>
        <dbReference type="ARBA" id="ARBA00022722"/>
    </source>
</evidence>
<gene>
    <name evidence="2" type="ORF">MCOR_3718</name>
</gene>
<evidence type="ECO:0000313" key="3">
    <source>
        <dbReference type="Proteomes" id="UP000507470"/>
    </source>
</evidence>
<keyword evidence="1" id="KW-0378">Hydrolase</keyword>
<evidence type="ECO:0000313" key="2">
    <source>
        <dbReference type="EMBL" id="CAC5361685.1"/>
    </source>
</evidence>